<proteinExistence type="predicted"/>
<dbReference type="Gene3D" id="3.30.559.10">
    <property type="entry name" value="Chloramphenicol acetyltransferase-like domain"/>
    <property type="match status" value="1"/>
</dbReference>
<gene>
    <name evidence="1" type="primary">ATF1_1</name>
    <name evidence="1" type="ORF">SLS62_000594</name>
</gene>
<protein>
    <submittedName>
        <fullName evidence="1">Alcohol acetyltransferase</fullName>
    </submittedName>
</protein>
<evidence type="ECO:0000313" key="1">
    <source>
        <dbReference type="EMBL" id="KAK7757579.1"/>
    </source>
</evidence>
<comment type="caution">
    <text evidence="1">The sequence shown here is derived from an EMBL/GenBank/DDBJ whole genome shotgun (WGS) entry which is preliminary data.</text>
</comment>
<dbReference type="PANTHER" id="PTHR28037">
    <property type="entry name" value="ALCOHOL O-ACETYLTRANSFERASE 1-RELATED"/>
    <property type="match status" value="1"/>
</dbReference>
<dbReference type="Pfam" id="PF07247">
    <property type="entry name" value="AATase"/>
    <property type="match status" value="1"/>
</dbReference>
<dbReference type="PANTHER" id="PTHR28037:SF1">
    <property type="entry name" value="ALCOHOL O-ACETYLTRANSFERASE 1-RELATED"/>
    <property type="match status" value="1"/>
</dbReference>
<evidence type="ECO:0000313" key="2">
    <source>
        <dbReference type="Proteomes" id="UP001320420"/>
    </source>
</evidence>
<dbReference type="GO" id="GO:0008080">
    <property type="term" value="F:N-acetyltransferase activity"/>
    <property type="evidence" value="ECO:0007669"/>
    <property type="project" value="TreeGrafter"/>
</dbReference>
<sequence>MHPAKRTKLIHTVNAAISDNVLKHPVLQVGIGNADTKRPVFVQLDGLDLRLHIDWRFVEASTNFEATLQELTTLQLDATYPNLEKQPGWRIVVLHQHGADFLEILFTWNHPHADGMSGKLFHQSLIESLNVSTMDGQPQDLDTYTLKLPNSPTKLPPPIEDIMELPLGMKYLCKALLDDNKPRVLLSRDPTLAHWAPITPSPYKTRFRSFTVENETLSKVLTACGQHQTTLTGLVHGLILASLASHLGEKTASGFQAATTINARRFVPRAPPGYPWLEPERTMGNFVTQLHHTFNPELVARVRSHISPAPQTEEVMLSRELADLIWDTAARVRAEIVDKLELGVKNDVLGTLKFVDDWRSQLRNAARKPRQASWMVTGLGILGDGDSPPAHDYDALNDGEERHKDVWSLRRAQFALSAEVPAAALMISPVTAAGGRLCVGGSWQDSVVDAALGERVMTDLERWLGDIGVRQLA</sequence>
<keyword evidence="2" id="KW-1185">Reference proteome</keyword>
<dbReference type="InterPro" id="IPR010828">
    <property type="entry name" value="Atf2/Sli1-like"/>
</dbReference>
<dbReference type="InterPro" id="IPR023213">
    <property type="entry name" value="CAT-like_dom_sf"/>
</dbReference>
<dbReference type="InterPro" id="IPR052058">
    <property type="entry name" value="Alcohol_O-acetyltransferase"/>
</dbReference>
<reference evidence="1 2" key="1">
    <citation type="submission" date="2024-02" db="EMBL/GenBank/DDBJ databases">
        <title>De novo assembly and annotation of 12 fungi associated with fruit tree decline syndrome in Ontario, Canada.</title>
        <authorList>
            <person name="Sulman M."/>
            <person name="Ellouze W."/>
            <person name="Ilyukhin E."/>
        </authorList>
    </citation>
    <scope>NUCLEOTIDE SEQUENCE [LARGE SCALE GENOMIC DNA]</scope>
    <source>
        <strain evidence="1 2">M11/M66-122</strain>
    </source>
</reference>
<dbReference type="AlphaFoldDB" id="A0AAN9YX04"/>
<accession>A0AAN9YX04</accession>
<organism evidence="1 2">
    <name type="scientific">Diatrype stigma</name>
    <dbReference type="NCBI Taxonomy" id="117547"/>
    <lineage>
        <taxon>Eukaryota</taxon>
        <taxon>Fungi</taxon>
        <taxon>Dikarya</taxon>
        <taxon>Ascomycota</taxon>
        <taxon>Pezizomycotina</taxon>
        <taxon>Sordariomycetes</taxon>
        <taxon>Xylariomycetidae</taxon>
        <taxon>Xylariales</taxon>
        <taxon>Diatrypaceae</taxon>
        <taxon>Diatrype</taxon>
    </lineage>
</organism>
<dbReference type="Gene3D" id="3.30.559.30">
    <property type="entry name" value="Nonribosomal peptide synthetase, condensation domain"/>
    <property type="match status" value="1"/>
</dbReference>
<dbReference type="EMBL" id="JAKJXP020000002">
    <property type="protein sequence ID" value="KAK7757579.1"/>
    <property type="molecule type" value="Genomic_DNA"/>
</dbReference>
<dbReference type="Proteomes" id="UP001320420">
    <property type="component" value="Unassembled WGS sequence"/>
</dbReference>
<name>A0AAN9YX04_9PEZI</name>